<reference evidence="1 2" key="1">
    <citation type="submission" date="2019-10" db="EMBL/GenBank/DDBJ databases">
        <title>Gracilibacillus sp. nov. isolated from rice seeds.</title>
        <authorList>
            <person name="He S."/>
        </authorList>
    </citation>
    <scope>NUCLEOTIDE SEQUENCE [LARGE SCALE GENOMIC DNA]</scope>
    <source>
        <strain evidence="1 2">TD8</strain>
    </source>
</reference>
<comment type="caution">
    <text evidence="1">The sequence shown here is derived from an EMBL/GenBank/DDBJ whole genome shotgun (WGS) entry which is preliminary data.</text>
</comment>
<dbReference type="RefSeq" id="WP_153406450.1">
    <property type="nucleotide sequence ID" value="NZ_ML762446.1"/>
</dbReference>
<organism evidence="1 2">
    <name type="scientific">Gracilibacillus oryzae</name>
    <dbReference type="NCBI Taxonomy" id="1672701"/>
    <lineage>
        <taxon>Bacteria</taxon>
        <taxon>Bacillati</taxon>
        <taxon>Bacillota</taxon>
        <taxon>Bacilli</taxon>
        <taxon>Bacillales</taxon>
        <taxon>Bacillaceae</taxon>
        <taxon>Gracilibacillus</taxon>
    </lineage>
</organism>
<evidence type="ECO:0000313" key="2">
    <source>
        <dbReference type="Proteomes" id="UP000480246"/>
    </source>
</evidence>
<dbReference type="Gene3D" id="4.10.220.110">
    <property type="match status" value="1"/>
</dbReference>
<sequence length="339" mass="38445">MTNSRRTYLDITYNNQNLSTYLAGQTKHWSFTDNLSGQIDDLQLIVDDVETVWLDSWFPSKGSTIVAAITKNNWTSEKVKTKIGRFEVDEIDAKGPPTDMTIKALAVPERTSIRSEYKSKAWEKTTLKVVANDIAKANGLKLYYQANENPKKDRYEQESETDLAFLYRLCNDEGLCLKISNLSIVILDEADYERKPTVEAIYRDNSGDSTIEVKNWSARTTLTGTYKDCRVETMDSNKKKAIKATFTPPKAPKVGRTLVVKQDVKSVGEAQRLAKNKLREANKDATTLLLEVLSEKHLDAGMTVDLKKFGWFDGKYIITQVVHSPEFVTLQVRKCLEGY</sequence>
<dbReference type="SUPFAM" id="SSF69279">
    <property type="entry name" value="Phage tail proteins"/>
    <property type="match status" value="1"/>
</dbReference>
<gene>
    <name evidence="1" type="ORF">F9U64_18960</name>
</gene>
<dbReference type="Gene3D" id="3.55.50.10">
    <property type="entry name" value="Baseplate protein-like domains"/>
    <property type="match status" value="1"/>
</dbReference>
<dbReference type="Proteomes" id="UP000480246">
    <property type="component" value="Unassembled WGS sequence"/>
</dbReference>
<dbReference type="EMBL" id="WEID01000099">
    <property type="protein sequence ID" value="KAB8126902.1"/>
    <property type="molecule type" value="Genomic_DNA"/>
</dbReference>
<evidence type="ECO:0008006" key="3">
    <source>
        <dbReference type="Google" id="ProtNLM"/>
    </source>
</evidence>
<dbReference type="Gene3D" id="2.30.110.50">
    <property type="match status" value="1"/>
</dbReference>
<evidence type="ECO:0000313" key="1">
    <source>
        <dbReference type="EMBL" id="KAB8126902.1"/>
    </source>
</evidence>
<keyword evidence="2" id="KW-1185">Reference proteome</keyword>
<dbReference type="Pfam" id="PF05954">
    <property type="entry name" value="Phage_GPD"/>
    <property type="match status" value="1"/>
</dbReference>
<dbReference type="OrthoDB" id="9815473at2"/>
<name>A0A7C8GR60_9BACI</name>
<protein>
    <recommendedName>
        <fullName evidence="3">Phage late control D family protein</fullName>
    </recommendedName>
</protein>
<dbReference type="AlphaFoldDB" id="A0A7C8GR60"/>
<accession>A0A7C8GR60</accession>
<proteinExistence type="predicted"/>